<reference evidence="2" key="1">
    <citation type="submission" date="2025-08" db="UniProtKB">
        <authorList>
            <consortium name="RefSeq"/>
        </authorList>
    </citation>
    <scope>IDENTIFICATION</scope>
    <source>
        <strain evidence="2">Tuebingen</strain>
        <tissue evidence="2">Fibroblasts and whole tissue</tissue>
    </source>
</reference>
<proteinExistence type="predicted"/>
<organism evidence="1 2">
    <name type="scientific">Danio rerio</name>
    <name type="common">Zebrafish</name>
    <name type="synonym">Brachydanio rerio</name>
    <dbReference type="NCBI Taxonomy" id="7955"/>
    <lineage>
        <taxon>Eukaryota</taxon>
        <taxon>Metazoa</taxon>
        <taxon>Chordata</taxon>
        <taxon>Craniata</taxon>
        <taxon>Vertebrata</taxon>
        <taxon>Euteleostomi</taxon>
        <taxon>Actinopterygii</taxon>
        <taxon>Neopterygii</taxon>
        <taxon>Teleostei</taxon>
        <taxon>Ostariophysi</taxon>
        <taxon>Cypriniformes</taxon>
        <taxon>Danionidae</taxon>
        <taxon>Danioninae</taxon>
        <taxon>Danio</taxon>
    </lineage>
</organism>
<sequence length="578" mass="64767">MARMLTVSLLILCKPSSSPSPVKIIPVDDLPATAELRASVLRVSLPKTFIKSFLNHLLQAGEDGEITAEEQVQMLLDAKLQCLQKVSSDDPAVGVCVPEWDGLICWPQGFPGTLTKTPCPGYIYDFNHAAHAYRRCDSNGSWVLAESSNKTWVNYTECIKSPEPNKKRQVFFERLHIMYTVGYAVSFSSLLVAIFIIGYFRRLHCTRNYIHMHLFVSFMLRAASIFVKDHVVHTSAGLQEFDAVLMNNFTNAVDVAPVDTSQYMGCKVTVLLFIYFLATNYYWILVEGLYLHSLIFMAFLSDSKYLWGFTLIGWGVPAVFVAAWAVVRATLADARCWELSAGNIKWIYQVPILTAIGLNFILFVNIVRVLATKIRETNAGRYDTRKQYRKLAKSTLVLVFVFGVHYIVFVGMPHTFEGLGWEVRMYCELFFNSFQGFFVSIIYCYCNGEVQTEIKKTWTRWNLAFDWKGPVVCGSYRYGSVLTGLNNSTSSQSQLAAGGPGTRSTTLFSSRVYRSSGGPTVSTHATLPGYVLNSDADSLPPSIPEEPEDSAKQVDDILLKESLPTRPSSGLEDDEETL</sequence>
<name>A0AC58GD85_DANRE</name>
<keyword evidence="1" id="KW-1185">Reference proteome</keyword>
<protein>
    <submittedName>
        <fullName evidence="2">Parathyroid hormone 2 receptor isoform X1</fullName>
    </submittedName>
</protein>
<evidence type="ECO:0000313" key="2">
    <source>
        <dbReference type="RefSeq" id="XP_073767688.1"/>
    </source>
</evidence>
<dbReference type="Proteomes" id="UP000000437">
    <property type="component" value="Chromosome 9"/>
</dbReference>
<gene>
    <name evidence="2" type="primary">pth2ra</name>
    <name evidence="2" type="synonym">pth2r</name>
    <name evidence="2" type="synonym">pthr2</name>
    <name evidence="2" type="synonym">zgc:123155</name>
</gene>
<keyword evidence="2" id="KW-0675">Receptor</keyword>
<evidence type="ECO:0000313" key="1">
    <source>
        <dbReference type="Proteomes" id="UP000000437"/>
    </source>
</evidence>
<accession>A0AC58GD85</accession>
<dbReference type="RefSeq" id="XP_073767688.1">
    <property type="nucleotide sequence ID" value="XM_073911587.1"/>
</dbReference>